<comment type="caution">
    <text evidence="8">The sequence shown here is derived from an EMBL/GenBank/DDBJ whole genome shotgun (WGS) entry which is preliminary data.</text>
</comment>
<dbReference type="GO" id="GO:0008176">
    <property type="term" value="F:tRNA (guanine(46)-N7)-methyltransferase activity"/>
    <property type="evidence" value="ECO:0007669"/>
    <property type="project" value="UniProtKB-EC"/>
</dbReference>
<evidence type="ECO:0000256" key="7">
    <source>
        <dbReference type="ARBA" id="ARBA00022694"/>
    </source>
</evidence>
<reference evidence="8 9" key="1">
    <citation type="submission" date="2013-11" db="EMBL/GenBank/DDBJ databases">
        <title>Metagenomic analysis of a methanogenic consortium involved in long chain n-alkane degradation.</title>
        <authorList>
            <person name="Davidova I.A."/>
            <person name="Callaghan A.V."/>
            <person name="Wawrik B."/>
            <person name="Pruitt S."/>
            <person name="Marks C."/>
            <person name="Duncan K.E."/>
            <person name="Suflita J.M."/>
        </authorList>
    </citation>
    <scope>NUCLEOTIDE SEQUENCE [LARGE SCALE GENOMIC DNA]</scope>
    <source>
        <strain evidence="8 9">SPR</strain>
    </source>
</reference>
<evidence type="ECO:0000256" key="3">
    <source>
        <dbReference type="ARBA" id="ARBA00011977"/>
    </source>
</evidence>
<dbReference type="AlphaFoldDB" id="A0A0D2IXX7"/>
<dbReference type="PANTHER" id="PTHR23417">
    <property type="entry name" value="3-DEOXY-D-MANNO-OCTULOSONIC-ACID TRANSFERASE/TRNA GUANINE-N 7 - -METHYLTRANSFERASE"/>
    <property type="match status" value="1"/>
</dbReference>
<evidence type="ECO:0000256" key="6">
    <source>
        <dbReference type="ARBA" id="ARBA00022691"/>
    </source>
</evidence>
<keyword evidence="4 8" id="KW-0489">Methyltransferase</keyword>
<evidence type="ECO:0000313" key="9">
    <source>
        <dbReference type="Proteomes" id="UP000032233"/>
    </source>
</evidence>
<dbReference type="EMBL" id="AZAC01000078">
    <property type="protein sequence ID" value="KIX10889.1"/>
    <property type="molecule type" value="Genomic_DNA"/>
</dbReference>
<sequence>MEVEIGFGNGERLVRQAQRKPEFNYLGIDISWPSVRRALRKVGVLGLKNVLIVQAGAEPALKRLFEPESITKITALFPRPWPARQHEKYRLFSTSCLEVVNNRLASKGEVEIVTDFKPYADWVEKQVPGKRFDLACQVIPAGQQTKYERKWLNEGCMDFYRLFLTKTGHAPSPVWEDFDLKLHLLDDFDPDGFPLGEYNGKFFVSFKEMFFDPAKQKALLRTISVEDDLRQSYWLEFSRKDGKWRLRLTPGCGVLPVASVQWSLDLARDLALGSPAADKKS</sequence>
<keyword evidence="9" id="KW-1185">Reference proteome</keyword>
<organism evidence="8 9">
    <name type="scientific">Dethiosulfatarculus sandiegensis</name>
    <dbReference type="NCBI Taxonomy" id="1429043"/>
    <lineage>
        <taxon>Bacteria</taxon>
        <taxon>Pseudomonadati</taxon>
        <taxon>Thermodesulfobacteriota</taxon>
        <taxon>Desulfarculia</taxon>
        <taxon>Desulfarculales</taxon>
        <taxon>Desulfarculaceae</taxon>
        <taxon>Dethiosulfatarculus</taxon>
    </lineage>
</organism>
<dbReference type="GO" id="GO:0043527">
    <property type="term" value="C:tRNA methyltransferase complex"/>
    <property type="evidence" value="ECO:0007669"/>
    <property type="project" value="TreeGrafter"/>
</dbReference>
<dbReference type="Pfam" id="PF02390">
    <property type="entry name" value="Methyltransf_4"/>
    <property type="match status" value="1"/>
</dbReference>
<comment type="catalytic activity">
    <reaction evidence="1">
        <text>guanosine(46) in tRNA + S-adenosyl-L-methionine = N(7)-methylguanosine(46) in tRNA + S-adenosyl-L-homocysteine</text>
        <dbReference type="Rhea" id="RHEA:42708"/>
        <dbReference type="Rhea" id="RHEA-COMP:10188"/>
        <dbReference type="Rhea" id="RHEA-COMP:10189"/>
        <dbReference type="ChEBI" id="CHEBI:57856"/>
        <dbReference type="ChEBI" id="CHEBI:59789"/>
        <dbReference type="ChEBI" id="CHEBI:74269"/>
        <dbReference type="ChEBI" id="CHEBI:74480"/>
        <dbReference type="EC" id="2.1.1.33"/>
    </reaction>
</comment>
<evidence type="ECO:0000256" key="1">
    <source>
        <dbReference type="ARBA" id="ARBA00000142"/>
    </source>
</evidence>
<dbReference type="InterPro" id="IPR003358">
    <property type="entry name" value="tRNA_(Gua-N-7)_MeTrfase_Trmb"/>
</dbReference>
<comment type="function">
    <text evidence="2">Catalyzes the formation of N(7)-methylguanine at position 46 (m7G46) in tRNA.</text>
</comment>
<name>A0A0D2IXX7_9BACT</name>
<dbReference type="SUPFAM" id="SSF53335">
    <property type="entry name" value="S-adenosyl-L-methionine-dependent methyltransferases"/>
    <property type="match status" value="1"/>
</dbReference>
<dbReference type="PANTHER" id="PTHR23417:SF14">
    <property type="entry name" value="PENTACOTRIPEPTIDE-REPEAT REGION OF PRORP DOMAIN-CONTAINING PROTEIN"/>
    <property type="match status" value="1"/>
</dbReference>
<keyword evidence="5 8" id="KW-0808">Transferase</keyword>
<proteinExistence type="predicted"/>
<dbReference type="Proteomes" id="UP000032233">
    <property type="component" value="Unassembled WGS sequence"/>
</dbReference>
<protein>
    <recommendedName>
        <fullName evidence="3">tRNA (guanine(46)-N(7))-methyltransferase</fullName>
        <ecNumber evidence="3">2.1.1.33</ecNumber>
    </recommendedName>
</protein>
<dbReference type="EC" id="2.1.1.33" evidence="3"/>
<evidence type="ECO:0000313" key="8">
    <source>
        <dbReference type="EMBL" id="KIX10889.1"/>
    </source>
</evidence>
<dbReference type="PROSITE" id="PS51625">
    <property type="entry name" value="SAM_MT_TRMB"/>
    <property type="match status" value="1"/>
</dbReference>
<dbReference type="InterPro" id="IPR029063">
    <property type="entry name" value="SAM-dependent_MTases_sf"/>
</dbReference>
<evidence type="ECO:0000256" key="4">
    <source>
        <dbReference type="ARBA" id="ARBA00022603"/>
    </source>
</evidence>
<gene>
    <name evidence="8" type="ORF">X474_27045</name>
</gene>
<evidence type="ECO:0000256" key="5">
    <source>
        <dbReference type="ARBA" id="ARBA00022679"/>
    </source>
</evidence>
<dbReference type="STRING" id="1429043.X474_27045"/>
<dbReference type="InParanoid" id="A0A0D2IXX7"/>
<keyword evidence="7" id="KW-0819">tRNA processing</keyword>
<evidence type="ECO:0000256" key="2">
    <source>
        <dbReference type="ARBA" id="ARBA00003015"/>
    </source>
</evidence>
<keyword evidence="6" id="KW-0949">S-adenosyl-L-methionine</keyword>
<dbReference type="Gene3D" id="3.40.50.150">
    <property type="entry name" value="Vaccinia Virus protein VP39"/>
    <property type="match status" value="1"/>
</dbReference>
<accession>A0A0D2IXX7</accession>